<name>A0ABU3GWJ2_9SPHI</name>
<gene>
    <name evidence="1" type="ORF">QE417_002908</name>
</gene>
<evidence type="ECO:0008006" key="3">
    <source>
        <dbReference type="Google" id="ProtNLM"/>
    </source>
</evidence>
<proteinExistence type="predicted"/>
<dbReference type="Proteomes" id="UP001258315">
    <property type="component" value="Unassembled WGS sequence"/>
</dbReference>
<dbReference type="Pfam" id="PF12771">
    <property type="entry name" value="SusD-like_2"/>
    <property type="match status" value="1"/>
</dbReference>
<protein>
    <recommendedName>
        <fullName evidence="3">SusD/RagB family nutrient-binding outer membrane lipoprotein</fullName>
    </recommendedName>
</protein>
<evidence type="ECO:0000313" key="2">
    <source>
        <dbReference type="Proteomes" id="UP001258315"/>
    </source>
</evidence>
<dbReference type="PROSITE" id="PS51257">
    <property type="entry name" value="PROKAR_LIPOPROTEIN"/>
    <property type="match status" value="1"/>
</dbReference>
<organism evidence="1 2">
    <name type="scientific">Mucilaginibacter terrae</name>
    <dbReference type="NCBI Taxonomy" id="1955052"/>
    <lineage>
        <taxon>Bacteria</taxon>
        <taxon>Pseudomonadati</taxon>
        <taxon>Bacteroidota</taxon>
        <taxon>Sphingobacteriia</taxon>
        <taxon>Sphingobacteriales</taxon>
        <taxon>Sphingobacteriaceae</taxon>
        <taxon>Mucilaginibacter</taxon>
    </lineage>
</organism>
<evidence type="ECO:0000313" key="1">
    <source>
        <dbReference type="EMBL" id="MDT3403836.1"/>
    </source>
</evidence>
<dbReference type="RefSeq" id="WP_311951171.1">
    <property type="nucleotide sequence ID" value="NZ_JAVLVU010000001.1"/>
</dbReference>
<accession>A0ABU3GWJ2</accession>
<sequence>MKKYTHFIITMAVAIVIVASSGCKKNFIETNTDPNGITNALPQQLLGPALVNTVSYNMLRSRTLNNELMQVTVDLGDSEGRIFRYDIRNSAADYTWNGWYSQLVNFKDIYKVASVAPNYNESYMGISLICQSWVISMLTDTYGDVPFSQAGSARDSLNYTPKFDRQRDIYLDIFNKLEEANTRLAKGSNVTSGNGDPVFGGNAAKWRKFGNTLYLRLLMRLSGKAEVSAQCIAKIKEIIETRATDYPLMASNDDSAVLKWTGTNFLTSPFVGNAVGNVRAQDFRATPIAEFFINNLITWNDPRLFVQNRWSIAPFQGAFAGVPSGYAPGQGITGKSYFYATDSNFPTTLMSEPLMGNIMNYPELQFILAEAAAKGWISTPAENYYKSGITAGINFWLPTYTVNIDAYLTAADIVWNNNATLDQKMEMIHVQKYYSMFYTDFQQWFEYRRTGHPVLPKGNGLRNNGVMPARLTYPVYVQSANPTNYRAAVAAQGTDAINTQVWWQKP</sequence>
<dbReference type="Gene3D" id="1.25.40.390">
    <property type="match status" value="1"/>
</dbReference>
<dbReference type="SUPFAM" id="SSF48452">
    <property type="entry name" value="TPR-like"/>
    <property type="match status" value="1"/>
</dbReference>
<dbReference type="InterPro" id="IPR041662">
    <property type="entry name" value="SusD-like_2"/>
</dbReference>
<comment type="caution">
    <text evidence="1">The sequence shown here is derived from an EMBL/GenBank/DDBJ whole genome shotgun (WGS) entry which is preliminary data.</text>
</comment>
<dbReference type="InterPro" id="IPR011990">
    <property type="entry name" value="TPR-like_helical_dom_sf"/>
</dbReference>
<reference evidence="2" key="1">
    <citation type="submission" date="2023-07" db="EMBL/GenBank/DDBJ databases">
        <title>Functional and genomic diversity of the sorghum phyllosphere microbiome.</title>
        <authorList>
            <person name="Shade A."/>
        </authorList>
    </citation>
    <scope>NUCLEOTIDE SEQUENCE [LARGE SCALE GENOMIC DNA]</scope>
    <source>
        <strain evidence="2">SORGH_AS_0422</strain>
    </source>
</reference>
<dbReference type="EMBL" id="JAVLVU010000001">
    <property type="protein sequence ID" value="MDT3403836.1"/>
    <property type="molecule type" value="Genomic_DNA"/>
</dbReference>
<keyword evidence="2" id="KW-1185">Reference proteome</keyword>